<feature type="compositionally biased region" description="Polar residues" evidence="9">
    <location>
        <begin position="181"/>
        <end position="194"/>
    </location>
</feature>
<dbReference type="Proteomes" id="UP000799438">
    <property type="component" value="Unassembled WGS sequence"/>
</dbReference>
<name>A0A6A6B164_9PEZI</name>
<evidence type="ECO:0000313" key="11">
    <source>
        <dbReference type="Proteomes" id="UP000799438"/>
    </source>
</evidence>
<dbReference type="GO" id="GO:0003712">
    <property type="term" value="F:transcription coregulator activity"/>
    <property type="evidence" value="ECO:0007669"/>
    <property type="project" value="InterPro"/>
</dbReference>
<organism evidence="10 11">
    <name type="scientific">Aplosporella prunicola CBS 121167</name>
    <dbReference type="NCBI Taxonomy" id="1176127"/>
    <lineage>
        <taxon>Eukaryota</taxon>
        <taxon>Fungi</taxon>
        <taxon>Dikarya</taxon>
        <taxon>Ascomycota</taxon>
        <taxon>Pezizomycotina</taxon>
        <taxon>Dothideomycetes</taxon>
        <taxon>Dothideomycetes incertae sedis</taxon>
        <taxon>Botryosphaeriales</taxon>
        <taxon>Aplosporellaceae</taxon>
        <taxon>Aplosporella</taxon>
    </lineage>
</organism>
<dbReference type="Gene3D" id="3.10.450.580">
    <property type="entry name" value="Mediator complex, subunit Med6"/>
    <property type="match status" value="1"/>
</dbReference>
<dbReference type="OrthoDB" id="344220at2759"/>
<protein>
    <recommendedName>
        <fullName evidence="3 8">Mediator of RNA polymerase II transcription subunit 6</fullName>
    </recommendedName>
    <alternativeName>
        <fullName evidence="7 8">Mediator complex subunit 6</fullName>
    </alternativeName>
</protein>
<keyword evidence="6 8" id="KW-0539">Nucleus</keyword>
<proteinExistence type="inferred from homology"/>
<feature type="compositionally biased region" description="Gly residues" evidence="9">
    <location>
        <begin position="379"/>
        <end position="389"/>
    </location>
</feature>
<evidence type="ECO:0000256" key="1">
    <source>
        <dbReference type="ARBA" id="ARBA00004123"/>
    </source>
</evidence>
<comment type="function">
    <text evidence="8">Component of the Mediator complex, a coactivator involved in the regulated transcription of nearly all RNA polymerase II-dependent genes. Mediator functions as a bridge to convey information from gene-specific regulatory proteins to the basal RNA polymerase II transcription machinery. Mediator is recruited to promoters by direct interactions with regulatory proteins and serves as a scaffold for the assembly of a functional preinitiation complex with RNA polymerase II and the general transcription factors.</text>
</comment>
<sequence>MAQILETPLDERQWRSPVAIQNLNTYYGGLHRGTIHMYFAESDFFDKTSNNWALFMSGQEWVGNRDVFETRLRAMQGLEYMVVAEPERRPDGSDTGVYVVRKQHRRKRPGHDDDITVLASYYVIGEHIYQAGSLEDVVGSKILAATTSLSKFFAIASSLPIYTSGRGYSYFAPSTTLKRAATSANQSRRSSRAGSPTPADISMLDAADSTQTTGSGGAAAQKQGGKAAAGAATNAAAAATSIKALRASFDLFSAYEDEYMDTNPLVGEPGAFTFSATSRHVQQMHAKTQADAAAAAAAAAAGAGAGAGAGASGGAGIGTVAAAGAGVGLGKAPDPARPDSKPATPATSPTLEPAKRPRIKKSKSRAPTAPASPATPAGGTPGPGLGGGR</sequence>
<evidence type="ECO:0000256" key="6">
    <source>
        <dbReference type="ARBA" id="ARBA00023242"/>
    </source>
</evidence>
<evidence type="ECO:0000256" key="4">
    <source>
        <dbReference type="ARBA" id="ARBA00023015"/>
    </source>
</evidence>
<dbReference type="Pfam" id="PF04934">
    <property type="entry name" value="Med6"/>
    <property type="match status" value="1"/>
</dbReference>
<feature type="region of interest" description="Disordered" evidence="9">
    <location>
        <begin position="181"/>
        <end position="202"/>
    </location>
</feature>
<evidence type="ECO:0000256" key="8">
    <source>
        <dbReference type="RuleBase" id="RU364143"/>
    </source>
</evidence>
<keyword evidence="4 8" id="KW-0805">Transcription regulation</keyword>
<gene>
    <name evidence="8" type="primary">MED6</name>
    <name evidence="10" type="ORF">K452DRAFT_278727</name>
</gene>
<evidence type="ECO:0000313" key="10">
    <source>
        <dbReference type="EMBL" id="KAF2137308.1"/>
    </source>
</evidence>
<dbReference type="PANTHER" id="PTHR13104">
    <property type="entry name" value="MED-6-RELATED"/>
    <property type="match status" value="1"/>
</dbReference>
<keyword evidence="8" id="KW-0010">Activator</keyword>
<feature type="compositionally biased region" description="Low complexity" evidence="9">
    <location>
        <begin position="366"/>
        <end position="378"/>
    </location>
</feature>
<comment type="subunit">
    <text evidence="8">Component of the Mediator complex.</text>
</comment>
<dbReference type="EMBL" id="ML995504">
    <property type="protein sequence ID" value="KAF2137308.1"/>
    <property type="molecule type" value="Genomic_DNA"/>
</dbReference>
<reference evidence="10" key="1">
    <citation type="journal article" date="2020" name="Stud. Mycol.">
        <title>101 Dothideomycetes genomes: a test case for predicting lifestyles and emergence of pathogens.</title>
        <authorList>
            <person name="Haridas S."/>
            <person name="Albert R."/>
            <person name="Binder M."/>
            <person name="Bloem J."/>
            <person name="Labutti K."/>
            <person name="Salamov A."/>
            <person name="Andreopoulos B."/>
            <person name="Baker S."/>
            <person name="Barry K."/>
            <person name="Bills G."/>
            <person name="Bluhm B."/>
            <person name="Cannon C."/>
            <person name="Castanera R."/>
            <person name="Culley D."/>
            <person name="Daum C."/>
            <person name="Ezra D."/>
            <person name="Gonzalez J."/>
            <person name="Henrissat B."/>
            <person name="Kuo A."/>
            <person name="Liang C."/>
            <person name="Lipzen A."/>
            <person name="Lutzoni F."/>
            <person name="Magnuson J."/>
            <person name="Mondo S."/>
            <person name="Nolan M."/>
            <person name="Ohm R."/>
            <person name="Pangilinan J."/>
            <person name="Park H.-J."/>
            <person name="Ramirez L."/>
            <person name="Alfaro M."/>
            <person name="Sun H."/>
            <person name="Tritt A."/>
            <person name="Yoshinaga Y."/>
            <person name="Zwiers L.-H."/>
            <person name="Turgeon B."/>
            <person name="Goodwin S."/>
            <person name="Spatafora J."/>
            <person name="Crous P."/>
            <person name="Grigoriev I."/>
        </authorList>
    </citation>
    <scope>NUCLEOTIDE SEQUENCE</scope>
    <source>
        <strain evidence="10">CBS 121167</strain>
    </source>
</reference>
<evidence type="ECO:0000256" key="2">
    <source>
        <dbReference type="ARBA" id="ARBA00007526"/>
    </source>
</evidence>
<dbReference type="GO" id="GO:0006357">
    <property type="term" value="P:regulation of transcription by RNA polymerase II"/>
    <property type="evidence" value="ECO:0007669"/>
    <property type="project" value="InterPro"/>
</dbReference>
<dbReference type="AlphaFoldDB" id="A0A6A6B164"/>
<evidence type="ECO:0000256" key="3">
    <source>
        <dbReference type="ARBA" id="ARBA00020634"/>
    </source>
</evidence>
<comment type="similarity">
    <text evidence="2 8">Belongs to the Mediator complex subunit 6 family.</text>
</comment>
<dbReference type="GO" id="GO:0016592">
    <property type="term" value="C:mediator complex"/>
    <property type="evidence" value="ECO:0007669"/>
    <property type="project" value="InterPro"/>
</dbReference>
<feature type="region of interest" description="Disordered" evidence="9">
    <location>
        <begin position="328"/>
        <end position="389"/>
    </location>
</feature>
<evidence type="ECO:0000256" key="9">
    <source>
        <dbReference type="SAM" id="MobiDB-lite"/>
    </source>
</evidence>
<dbReference type="InterPro" id="IPR007018">
    <property type="entry name" value="Mediator_Med6"/>
</dbReference>
<comment type="subcellular location">
    <subcellularLocation>
        <location evidence="1 8">Nucleus</location>
    </subcellularLocation>
</comment>
<keyword evidence="5 8" id="KW-0804">Transcription</keyword>
<dbReference type="InterPro" id="IPR038566">
    <property type="entry name" value="Mediator_Med6_sf"/>
</dbReference>
<evidence type="ECO:0000256" key="5">
    <source>
        <dbReference type="ARBA" id="ARBA00023163"/>
    </source>
</evidence>
<keyword evidence="11" id="KW-1185">Reference proteome</keyword>
<evidence type="ECO:0000256" key="7">
    <source>
        <dbReference type="ARBA" id="ARBA00031259"/>
    </source>
</evidence>
<accession>A0A6A6B164</accession>